<dbReference type="FunFam" id="3.40.50.150:FF:000669">
    <property type="entry name" value="Cyanobacterial-type MPBQ/MSBQ methyltransferase"/>
    <property type="match status" value="1"/>
</dbReference>
<proteinExistence type="inferred from homology"/>
<reference evidence="7" key="1">
    <citation type="submission" date="2021-01" db="EMBL/GenBank/DDBJ databases">
        <authorList>
            <person name="Corre E."/>
            <person name="Pelletier E."/>
            <person name="Niang G."/>
            <person name="Scheremetjew M."/>
            <person name="Finn R."/>
            <person name="Kale V."/>
            <person name="Holt S."/>
            <person name="Cochrane G."/>
            <person name="Meng A."/>
            <person name="Brown T."/>
            <person name="Cohen L."/>
        </authorList>
    </citation>
    <scope>NUCLEOTIDE SEQUENCE</scope>
    <source>
        <strain evidence="7">308</strain>
    </source>
</reference>
<protein>
    <recommendedName>
        <fullName evidence="6">Methyltransferase type 11 domain-containing protein</fullName>
    </recommendedName>
</protein>
<dbReference type="PANTHER" id="PTHR44068:SF11">
    <property type="entry name" value="GERANYL DIPHOSPHATE 2-C-METHYLTRANSFERASE"/>
    <property type="match status" value="1"/>
</dbReference>
<keyword evidence="3 4" id="KW-0949">S-adenosyl-L-methionine</keyword>
<accession>A0A7S1BGH3</accession>
<dbReference type="Pfam" id="PF08241">
    <property type="entry name" value="Methyltransf_11"/>
    <property type="match status" value="1"/>
</dbReference>
<dbReference type="CDD" id="cd02440">
    <property type="entry name" value="AdoMet_MTases"/>
    <property type="match status" value="1"/>
</dbReference>
<feature type="region of interest" description="SAM motif I" evidence="4">
    <location>
        <begin position="177"/>
        <end position="186"/>
    </location>
</feature>
<keyword evidence="1 4" id="KW-0489">Methyltransferase</keyword>
<evidence type="ECO:0000313" key="7">
    <source>
        <dbReference type="EMBL" id="CAD8884370.1"/>
    </source>
</evidence>
<dbReference type="Gene3D" id="3.40.50.150">
    <property type="entry name" value="Vaccinia Virus protein VP39"/>
    <property type="match status" value="1"/>
</dbReference>
<feature type="region of interest" description="SAM motif III" evidence="4">
    <location>
        <begin position="269"/>
        <end position="278"/>
    </location>
</feature>
<evidence type="ECO:0000256" key="1">
    <source>
        <dbReference type="ARBA" id="ARBA00022603"/>
    </source>
</evidence>
<organism evidence="7">
    <name type="scientific">Corethron hystrix</name>
    <dbReference type="NCBI Taxonomy" id="216773"/>
    <lineage>
        <taxon>Eukaryota</taxon>
        <taxon>Sar</taxon>
        <taxon>Stramenopiles</taxon>
        <taxon>Ochrophyta</taxon>
        <taxon>Bacillariophyta</taxon>
        <taxon>Coscinodiscophyceae</taxon>
        <taxon>Corethrophycidae</taxon>
        <taxon>Corethrales</taxon>
        <taxon>Corethraceae</taxon>
        <taxon>Corethron</taxon>
    </lineage>
</organism>
<dbReference type="InterPro" id="IPR025774">
    <property type="entry name" value="PiNMT-like"/>
</dbReference>
<keyword evidence="5" id="KW-0732">Signal</keyword>
<keyword evidence="2 4" id="KW-0808">Transferase</keyword>
<dbReference type="SUPFAM" id="SSF53335">
    <property type="entry name" value="S-adenosyl-L-methionine-dependent methyltransferases"/>
    <property type="match status" value="1"/>
</dbReference>
<dbReference type="AlphaFoldDB" id="A0A7S1BGH3"/>
<dbReference type="PROSITE" id="PS51581">
    <property type="entry name" value="SAM_GTMT"/>
    <property type="match status" value="1"/>
</dbReference>
<feature type="chain" id="PRO_5030800317" description="Methyltransferase type 11 domain-containing protein" evidence="5">
    <location>
        <begin position="22"/>
        <end position="400"/>
    </location>
</feature>
<evidence type="ECO:0000256" key="3">
    <source>
        <dbReference type="ARBA" id="ARBA00022691"/>
    </source>
</evidence>
<dbReference type="InterPro" id="IPR029063">
    <property type="entry name" value="SAM-dependent_MTases_sf"/>
</dbReference>
<dbReference type="GO" id="GO:0032259">
    <property type="term" value="P:methylation"/>
    <property type="evidence" value="ECO:0007669"/>
    <property type="project" value="UniProtKB-UniRule"/>
</dbReference>
<dbReference type="PANTHER" id="PTHR44068">
    <property type="entry name" value="ZGC:194242"/>
    <property type="match status" value="1"/>
</dbReference>
<dbReference type="GO" id="GO:0008757">
    <property type="term" value="F:S-adenosylmethionine-dependent methyltransferase activity"/>
    <property type="evidence" value="ECO:0007669"/>
    <property type="project" value="InterPro"/>
</dbReference>
<evidence type="ECO:0000256" key="5">
    <source>
        <dbReference type="SAM" id="SignalP"/>
    </source>
</evidence>
<feature type="domain" description="Methyltransferase type 11" evidence="6">
    <location>
        <begin position="178"/>
        <end position="278"/>
    </location>
</feature>
<evidence type="ECO:0000256" key="2">
    <source>
        <dbReference type="ARBA" id="ARBA00022679"/>
    </source>
</evidence>
<feature type="region of interest" description="SAM motif II" evidence="4">
    <location>
        <begin position="242"/>
        <end position="250"/>
    </location>
</feature>
<dbReference type="InterPro" id="IPR013216">
    <property type="entry name" value="Methyltransf_11"/>
</dbReference>
<evidence type="ECO:0000259" key="6">
    <source>
        <dbReference type="Pfam" id="PF08241"/>
    </source>
</evidence>
<feature type="signal peptide" evidence="5">
    <location>
        <begin position="1"/>
        <end position="21"/>
    </location>
</feature>
<sequence length="400" mass="44600">MTISRNKLLINAFVFLPLASAYISSGTHHLARTRINSASPSSTSTTALSSNPPVDVKTRAALSSAVAGAVRSSGVPGAVVAAAAGGTAFFVAKNILDRGSRKYGSGTVAAEYDAWTQDGILEYYWGEHIHLGYYDEEAMARGYKKKNFIEAKYDFVDEMMKLGGIDAEDTKGKNVKVLDVGCGVGGTSRYLAKKLGKDSAEVTGITLSPNQVKRATELAVEQDVPNANFQVMNALEMTFPDNSFDIVWACESGEHMPDKKAYIDEMMRVLKPGGKFVMATWCQRDDREIPFTQKEQKDLNFLYEEWTHPYFISIEAYKELIDATGVMNDVTTADWNKQTIASWRHSIWVGVYDPRGFIFKPTKYWKCIKDGYCLERMHRAFDRGLMQYGMFAATKTEKEE</sequence>
<dbReference type="EMBL" id="HBFR01015907">
    <property type="protein sequence ID" value="CAD8884370.1"/>
    <property type="molecule type" value="Transcribed_RNA"/>
</dbReference>
<dbReference type="InterPro" id="IPR050447">
    <property type="entry name" value="Erg6_SMT_methyltransf"/>
</dbReference>
<gene>
    <name evidence="7" type="ORF">CHYS00102_LOCUS11567</name>
</gene>
<evidence type="ECO:0000256" key="4">
    <source>
        <dbReference type="PROSITE-ProRule" id="PRU00914"/>
    </source>
</evidence>
<name>A0A7S1BGH3_9STRA</name>
<comment type="similarity">
    <text evidence="4">Belongs to the class I-like SAM-binding methyltransferase superfamily. gTMT family.</text>
</comment>